<proteinExistence type="evidence at transcript level"/>
<dbReference type="AlphaFoldDB" id="L7ME60"/>
<dbReference type="EMBL" id="GACK01002942">
    <property type="protein sequence ID" value="JAA62092.1"/>
    <property type="molecule type" value="mRNA"/>
</dbReference>
<name>L7ME60_RHIPC</name>
<feature type="non-terminal residue" evidence="1">
    <location>
        <position position="1"/>
    </location>
</feature>
<organism evidence="1">
    <name type="scientific">Rhipicephalus pulchellus</name>
    <name type="common">Yellow backed tick</name>
    <name type="synonym">Dermacentor pulchellus</name>
    <dbReference type="NCBI Taxonomy" id="72859"/>
    <lineage>
        <taxon>Eukaryota</taxon>
        <taxon>Metazoa</taxon>
        <taxon>Ecdysozoa</taxon>
        <taxon>Arthropoda</taxon>
        <taxon>Chelicerata</taxon>
        <taxon>Arachnida</taxon>
        <taxon>Acari</taxon>
        <taxon>Parasitiformes</taxon>
        <taxon>Ixodida</taxon>
        <taxon>Ixodoidea</taxon>
        <taxon>Ixodidae</taxon>
        <taxon>Rhipicephalinae</taxon>
        <taxon>Rhipicephalus</taxon>
        <taxon>Rhipicephalus</taxon>
    </lineage>
</organism>
<reference evidence="1" key="1">
    <citation type="submission" date="2012-11" db="EMBL/GenBank/DDBJ databases">
        <authorList>
            <person name="Lucero-Rivera Y.E."/>
            <person name="Tovar-Ramirez D."/>
        </authorList>
    </citation>
    <scope>NUCLEOTIDE SEQUENCE</scope>
    <source>
        <tissue evidence="1">Salivary gland</tissue>
    </source>
</reference>
<evidence type="ECO:0000313" key="1">
    <source>
        <dbReference type="EMBL" id="JAA62092.1"/>
    </source>
</evidence>
<protein>
    <submittedName>
        <fullName evidence="1">Putative 28 kDa metastriate family member</fullName>
    </submittedName>
</protein>
<reference evidence="1" key="2">
    <citation type="journal article" date="2015" name="J. Proteomics">
        <title>Sexual differences in the sialomes of the zebra tick, Rhipicephalus pulchellus.</title>
        <authorList>
            <person name="Tan A.W."/>
            <person name="Francischetti I.M."/>
            <person name="Slovak M."/>
            <person name="Kini R.M."/>
            <person name="Ribeiro J.M."/>
        </authorList>
    </citation>
    <scope>NUCLEOTIDE SEQUENCE</scope>
    <source>
        <tissue evidence="1">Salivary gland</tissue>
    </source>
</reference>
<sequence length="231" mass="26059">FVFPKMNPAGLLIFTLSIADLAPSPSLQQTIFQSLPPVGEGVEIRAQVLRDDTINSTEATDLQKLFKQVQGYLNNESIMIKIKVEDVIENNDLRAFYEGNSSLDAIGTLQNLTTYAKGQSESSNTVFYYLTRKEILQNTSTGDHLELDLTEKATFRTLCTSSPSAVLVKYIPESQDLHIPAVKGTAEVMGLRNYKKFSFHEYISLLRTFWRCPRSDCWMQCLKQDNARTGE</sequence>
<accession>L7ME60</accession>